<evidence type="ECO:0000313" key="1">
    <source>
        <dbReference type="EMBL" id="RKO98375.1"/>
    </source>
</evidence>
<keyword evidence="2" id="KW-1185">Reference proteome</keyword>
<reference evidence="2" key="1">
    <citation type="journal article" date="2018" name="Nat. Microbiol.">
        <title>Leveraging single-cell genomics to expand the fungal tree of life.</title>
        <authorList>
            <person name="Ahrendt S.R."/>
            <person name="Quandt C.A."/>
            <person name="Ciobanu D."/>
            <person name="Clum A."/>
            <person name="Salamov A."/>
            <person name="Andreopoulos B."/>
            <person name="Cheng J.F."/>
            <person name="Woyke T."/>
            <person name="Pelin A."/>
            <person name="Henrissat B."/>
            <person name="Reynolds N.K."/>
            <person name="Benny G.L."/>
            <person name="Smith M.E."/>
            <person name="James T.Y."/>
            <person name="Grigoriev I.V."/>
        </authorList>
    </citation>
    <scope>NUCLEOTIDE SEQUENCE [LARGE SCALE GENOMIC DNA]</scope>
    <source>
        <strain evidence="2">ATCC 52028</strain>
    </source>
</reference>
<gene>
    <name evidence="1" type="ORF">CXG81DRAFT_28787</name>
</gene>
<dbReference type="EMBL" id="ML014463">
    <property type="protein sequence ID" value="RKO98375.1"/>
    <property type="molecule type" value="Genomic_DNA"/>
</dbReference>
<proteinExistence type="predicted"/>
<dbReference type="AlphaFoldDB" id="A0A4P9X0I9"/>
<protein>
    <submittedName>
        <fullName evidence="1">Uncharacterized protein</fullName>
    </submittedName>
</protein>
<dbReference type="Proteomes" id="UP000274922">
    <property type="component" value="Unassembled WGS sequence"/>
</dbReference>
<accession>A0A4P9X0I9</accession>
<name>A0A4P9X0I9_9FUNG</name>
<sequence>MHRHYSRLLADATGHSRDRAFWLRALHDSIPPHTLSRINEDFTHEQLRRSLQRTPNWKATGGDNVSSELLKKAYDLVPQEAMLAKATKAGIRGRCLHFLRGLYEASSARTTSCYWPSPALHYSGPATTSPGIQITDTLSSAAMVADRSAKGTTAYHALRPTFQSSTIPAALRVQLHLL</sequence>
<evidence type="ECO:0000313" key="2">
    <source>
        <dbReference type="Proteomes" id="UP000274922"/>
    </source>
</evidence>
<dbReference type="OrthoDB" id="5534248at2759"/>
<organism evidence="1 2">
    <name type="scientific">Caulochytrium protostelioides</name>
    <dbReference type="NCBI Taxonomy" id="1555241"/>
    <lineage>
        <taxon>Eukaryota</taxon>
        <taxon>Fungi</taxon>
        <taxon>Fungi incertae sedis</taxon>
        <taxon>Chytridiomycota</taxon>
        <taxon>Chytridiomycota incertae sedis</taxon>
        <taxon>Chytridiomycetes</taxon>
        <taxon>Caulochytriales</taxon>
        <taxon>Caulochytriaceae</taxon>
        <taxon>Caulochytrium</taxon>
    </lineage>
</organism>